<evidence type="ECO:0000256" key="1">
    <source>
        <dbReference type="SAM" id="SignalP"/>
    </source>
</evidence>
<feature type="signal peptide" evidence="1">
    <location>
        <begin position="1"/>
        <end position="20"/>
    </location>
</feature>
<sequence>MRSFAAIVLGAIAFSQLAYALPQDADAGAGVVEAPAVEAKDSVRLPGFIKTFYDYLRENISANGEGSLGGVGQAGYKSRFIPGLAGGLKGNFGATGKGKLDKEGVRGDGDIGGSGSGGIGVGKGYGLEKTN</sequence>
<protein>
    <submittedName>
        <fullName evidence="2">Uncharacterized protein</fullName>
    </submittedName>
</protein>
<dbReference type="Proteomes" id="UP000193498">
    <property type="component" value="Unassembled WGS sequence"/>
</dbReference>
<name>A0A1Y1XTN5_9FUNG</name>
<comment type="caution">
    <text evidence="2">The sequence shown here is derived from an EMBL/GenBank/DDBJ whole genome shotgun (WGS) entry which is preliminary data.</text>
</comment>
<evidence type="ECO:0000313" key="3">
    <source>
        <dbReference type="Proteomes" id="UP000193498"/>
    </source>
</evidence>
<dbReference type="EMBL" id="MCFE01000472">
    <property type="protein sequence ID" value="ORX89137.1"/>
    <property type="molecule type" value="Genomic_DNA"/>
</dbReference>
<accession>A0A1Y1XTN5</accession>
<evidence type="ECO:0000313" key="2">
    <source>
        <dbReference type="EMBL" id="ORX89137.1"/>
    </source>
</evidence>
<dbReference type="AlphaFoldDB" id="A0A1Y1XTN5"/>
<dbReference type="InParanoid" id="A0A1Y1XTN5"/>
<keyword evidence="1" id="KW-0732">Signal</keyword>
<feature type="non-terminal residue" evidence="2">
    <location>
        <position position="131"/>
    </location>
</feature>
<organism evidence="2 3">
    <name type="scientific">Basidiobolus meristosporus CBS 931.73</name>
    <dbReference type="NCBI Taxonomy" id="1314790"/>
    <lineage>
        <taxon>Eukaryota</taxon>
        <taxon>Fungi</taxon>
        <taxon>Fungi incertae sedis</taxon>
        <taxon>Zoopagomycota</taxon>
        <taxon>Entomophthoromycotina</taxon>
        <taxon>Basidiobolomycetes</taxon>
        <taxon>Basidiobolales</taxon>
        <taxon>Basidiobolaceae</taxon>
        <taxon>Basidiobolus</taxon>
    </lineage>
</organism>
<reference evidence="2 3" key="1">
    <citation type="submission" date="2016-07" db="EMBL/GenBank/DDBJ databases">
        <title>Pervasive Adenine N6-methylation of Active Genes in Fungi.</title>
        <authorList>
            <consortium name="DOE Joint Genome Institute"/>
            <person name="Mondo S.J."/>
            <person name="Dannebaum R.O."/>
            <person name="Kuo R.C."/>
            <person name="Labutti K."/>
            <person name="Haridas S."/>
            <person name="Kuo A."/>
            <person name="Salamov A."/>
            <person name="Ahrendt S.R."/>
            <person name="Lipzen A."/>
            <person name="Sullivan W."/>
            <person name="Andreopoulos W.B."/>
            <person name="Clum A."/>
            <person name="Lindquist E."/>
            <person name="Daum C."/>
            <person name="Ramamoorthy G.K."/>
            <person name="Gryganskyi A."/>
            <person name="Culley D."/>
            <person name="Magnuson J.K."/>
            <person name="James T.Y."/>
            <person name="O'Malley M.A."/>
            <person name="Stajich J.E."/>
            <person name="Spatafora J.W."/>
            <person name="Visel A."/>
            <person name="Grigoriev I.V."/>
        </authorList>
    </citation>
    <scope>NUCLEOTIDE SEQUENCE [LARGE SCALE GENOMIC DNA]</scope>
    <source>
        <strain evidence="2 3">CBS 931.73</strain>
    </source>
</reference>
<gene>
    <name evidence="2" type="ORF">K493DRAFT_318931</name>
</gene>
<keyword evidence="3" id="KW-1185">Reference proteome</keyword>
<proteinExistence type="predicted"/>
<feature type="chain" id="PRO_5013050528" evidence="1">
    <location>
        <begin position="21"/>
        <end position="131"/>
    </location>
</feature>